<evidence type="ECO:0000259" key="1">
    <source>
        <dbReference type="PROSITE" id="PS50240"/>
    </source>
</evidence>
<dbReference type="SUPFAM" id="SSF50494">
    <property type="entry name" value="Trypsin-like serine proteases"/>
    <property type="match status" value="1"/>
</dbReference>
<dbReference type="PANTHER" id="PTHR24260:SF106">
    <property type="entry name" value="PEPTIDASE S1 DOMAIN-CONTAINING PROTEIN"/>
    <property type="match status" value="1"/>
</dbReference>
<proteinExistence type="predicted"/>
<sequence length="365" mass="41170">MSHRRRNVSLIFRALLVIATFSHGIGTFIPYFIGPRFRDASFVTDEMNDELSEICGRSRKSNERGYPWAVSIMLKNGVNRLGGSIISPYHILTVAHGFMSFHGGDETPCMMTIYRSLEEIRSRKVAYGGKCIRGTSDFLPNHPRCVKPDVTFNKIRSVLIDETFVMDGCHRGHDWAIIELEYRIEFSERIVPICLPPLRPSIDKVLTIAGWGRSYIFNESGPMIHEIPMIIDSKCGRPVTDKLPYDAPDYLCATSLNTNDYFAPRTCHGDSGAGMEQIDERGRSILIALTSFGTKGCPSNELARFTRVSHYLQPICTFTGICDNPVQYAEANKYHEGVTAEIKQSVKWANRMLRALICENALNEE</sequence>
<accession>A0ABR1E533</accession>
<dbReference type="Gene3D" id="2.40.10.10">
    <property type="entry name" value="Trypsin-like serine proteases"/>
    <property type="match status" value="1"/>
</dbReference>
<organism evidence="2 3">
    <name type="scientific">Necator americanus</name>
    <name type="common">Human hookworm</name>
    <dbReference type="NCBI Taxonomy" id="51031"/>
    <lineage>
        <taxon>Eukaryota</taxon>
        <taxon>Metazoa</taxon>
        <taxon>Ecdysozoa</taxon>
        <taxon>Nematoda</taxon>
        <taxon>Chromadorea</taxon>
        <taxon>Rhabditida</taxon>
        <taxon>Rhabditina</taxon>
        <taxon>Rhabditomorpha</taxon>
        <taxon>Strongyloidea</taxon>
        <taxon>Ancylostomatidae</taxon>
        <taxon>Bunostominae</taxon>
        <taxon>Necator</taxon>
    </lineage>
</organism>
<dbReference type="Pfam" id="PF00089">
    <property type="entry name" value="Trypsin"/>
    <property type="match status" value="1"/>
</dbReference>
<gene>
    <name evidence="2" type="primary">Necator_chrV.g19762</name>
    <name evidence="2" type="ORF">RB195_014970</name>
</gene>
<dbReference type="InterPro" id="IPR001254">
    <property type="entry name" value="Trypsin_dom"/>
</dbReference>
<name>A0ABR1E533_NECAM</name>
<dbReference type="InterPro" id="IPR009003">
    <property type="entry name" value="Peptidase_S1_PA"/>
</dbReference>
<dbReference type="Proteomes" id="UP001303046">
    <property type="component" value="Unassembled WGS sequence"/>
</dbReference>
<protein>
    <recommendedName>
        <fullName evidence="1">Peptidase S1 domain-containing protein</fullName>
    </recommendedName>
</protein>
<dbReference type="InterPro" id="IPR043504">
    <property type="entry name" value="Peptidase_S1_PA_chymotrypsin"/>
</dbReference>
<dbReference type="PANTHER" id="PTHR24260">
    <property type="match status" value="1"/>
</dbReference>
<evidence type="ECO:0000313" key="3">
    <source>
        <dbReference type="Proteomes" id="UP001303046"/>
    </source>
</evidence>
<dbReference type="EMBL" id="JAVFWL010000005">
    <property type="protein sequence ID" value="KAK6756866.1"/>
    <property type="molecule type" value="Genomic_DNA"/>
</dbReference>
<dbReference type="PROSITE" id="PS50240">
    <property type="entry name" value="TRYPSIN_DOM"/>
    <property type="match status" value="1"/>
</dbReference>
<feature type="domain" description="Peptidase S1" evidence="1">
    <location>
        <begin position="54"/>
        <end position="354"/>
    </location>
</feature>
<dbReference type="SMART" id="SM00020">
    <property type="entry name" value="Tryp_SPc"/>
    <property type="match status" value="1"/>
</dbReference>
<comment type="caution">
    <text evidence="2">The sequence shown here is derived from an EMBL/GenBank/DDBJ whole genome shotgun (WGS) entry which is preliminary data.</text>
</comment>
<reference evidence="2 3" key="1">
    <citation type="submission" date="2023-08" db="EMBL/GenBank/DDBJ databases">
        <title>A Necator americanus chromosomal reference genome.</title>
        <authorList>
            <person name="Ilik V."/>
            <person name="Petrzelkova K.J."/>
            <person name="Pardy F."/>
            <person name="Fuh T."/>
            <person name="Niatou-Singa F.S."/>
            <person name="Gouil Q."/>
            <person name="Baker L."/>
            <person name="Ritchie M.E."/>
            <person name="Jex A.R."/>
            <person name="Gazzola D."/>
            <person name="Li H."/>
            <person name="Toshio Fujiwara R."/>
            <person name="Zhan B."/>
            <person name="Aroian R.V."/>
            <person name="Pafco B."/>
            <person name="Schwarz E.M."/>
        </authorList>
    </citation>
    <scope>NUCLEOTIDE SEQUENCE [LARGE SCALE GENOMIC DNA]</scope>
    <source>
        <strain evidence="2 3">Aroian</strain>
        <tissue evidence="2">Whole animal</tissue>
    </source>
</reference>
<dbReference type="InterPro" id="IPR051333">
    <property type="entry name" value="CLIP_Serine_Protease"/>
</dbReference>
<evidence type="ECO:0000313" key="2">
    <source>
        <dbReference type="EMBL" id="KAK6756866.1"/>
    </source>
</evidence>
<keyword evidence="3" id="KW-1185">Reference proteome</keyword>